<gene>
    <name evidence="10" type="ORF">CKAN_00979300</name>
</gene>
<keyword evidence="4" id="KW-0964">Secreted</keyword>
<evidence type="ECO:0000256" key="2">
    <source>
        <dbReference type="ARBA" id="ARBA00008963"/>
    </source>
</evidence>
<evidence type="ECO:0000256" key="8">
    <source>
        <dbReference type="SAM" id="MobiDB-lite"/>
    </source>
</evidence>
<dbReference type="AlphaFoldDB" id="A0A443NRH9"/>
<evidence type="ECO:0000256" key="1">
    <source>
        <dbReference type="ARBA" id="ARBA00004271"/>
    </source>
</evidence>
<comment type="similarity">
    <text evidence="2">Belongs to the C-terminally encoded plant signaling peptide (CEP) family.</text>
</comment>
<keyword evidence="3" id="KW-0052">Apoplast</keyword>
<evidence type="ECO:0000256" key="5">
    <source>
        <dbReference type="ARBA" id="ARBA00022702"/>
    </source>
</evidence>
<dbReference type="GO" id="GO:1901371">
    <property type="term" value="P:regulation of leaf morphogenesis"/>
    <property type="evidence" value="ECO:0007669"/>
    <property type="project" value="TreeGrafter"/>
</dbReference>
<dbReference type="STRING" id="337451.A0A443NRH9"/>
<protein>
    <submittedName>
        <fullName evidence="10">Uncharacterized protein</fullName>
    </submittedName>
</protein>
<keyword evidence="6 9" id="KW-0732">Signal</keyword>
<dbReference type="GO" id="GO:0005179">
    <property type="term" value="F:hormone activity"/>
    <property type="evidence" value="ECO:0007669"/>
    <property type="project" value="UniProtKB-KW"/>
</dbReference>
<keyword evidence="5" id="KW-0372">Hormone</keyword>
<dbReference type="OrthoDB" id="1938149at2759"/>
<dbReference type="GO" id="GO:0006995">
    <property type="term" value="P:cellular response to nitrogen starvation"/>
    <property type="evidence" value="ECO:0007669"/>
    <property type="project" value="UniProtKB-ARBA"/>
</dbReference>
<dbReference type="GO" id="GO:0048046">
    <property type="term" value="C:apoplast"/>
    <property type="evidence" value="ECO:0007669"/>
    <property type="project" value="UniProtKB-SubCell"/>
</dbReference>
<feature type="region of interest" description="Disordered" evidence="8">
    <location>
        <begin position="68"/>
        <end position="121"/>
    </location>
</feature>
<dbReference type="EMBL" id="QPKB01000003">
    <property type="protein sequence ID" value="RWR81124.1"/>
    <property type="molecule type" value="Genomic_DNA"/>
</dbReference>
<dbReference type="InterPro" id="IPR033250">
    <property type="entry name" value="CEP"/>
</dbReference>
<comment type="subcellular location">
    <subcellularLocation>
        <location evidence="1">Secreted</location>
        <location evidence="1">Extracellular space</location>
        <location evidence="1">Apoplast</location>
    </subcellularLocation>
</comment>
<dbReference type="GO" id="GO:0048364">
    <property type="term" value="P:root development"/>
    <property type="evidence" value="ECO:0007669"/>
    <property type="project" value="InterPro"/>
</dbReference>
<accession>A0A443NRH9</accession>
<evidence type="ECO:0000256" key="7">
    <source>
        <dbReference type="ARBA" id="ARBA00023278"/>
    </source>
</evidence>
<evidence type="ECO:0000313" key="10">
    <source>
        <dbReference type="EMBL" id="RWR81124.1"/>
    </source>
</evidence>
<dbReference type="Proteomes" id="UP000283530">
    <property type="component" value="Unassembled WGS sequence"/>
</dbReference>
<evidence type="ECO:0000313" key="11">
    <source>
        <dbReference type="Proteomes" id="UP000283530"/>
    </source>
</evidence>
<evidence type="ECO:0000256" key="9">
    <source>
        <dbReference type="SAM" id="SignalP"/>
    </source>
</evidence>
<dbReference type="GO" id="GO:1902025">
    <property type="term" value="P:nitrate import"/>
    <property type="evidence" value="ECO:0007669"/>
    <property type="project" value="TreeGrafter"/>
</dbReference>
<evidence type="ECO:0000256" key="4">
    <source>
        <dbReference type="ARBA" id="ARBA00022525"/>
    </source>
</evidence>
<organism evidence="10 11">
    <name type="scientific">Cinnamomum micranthum f. kanehirae</name>
    <dbReference type="NCBI Taxonomy" id="337451"/>
    <lineage>
        <taxon>Eukaryota</taxon>
        <taxon>Viridiplantae</taxon>
        <taxon>Streptophyta</taxon>
        <taxon>Embryophyta</taxon>
        <taxon>Tracheophyta</taxon>
        <taxon>Spermatophyta</taxon>
        <taxon>Magnoliopsida</taxon>
        <taxon>Magnoliidae</taxon>
        <taxon>Laurales</taxon>
        <taxon>Lauraceae</taxon>
        <taxon>Cinnamomum</taxon>
    </lineage>
</organism>
<evidence type="ECO:0000256" key="6">
    <source>
        <dbReference type="ARBA" id="ARBA00022729"/>
    </source>
</evidence>
<dbReference type="PANTHER" id="PTHR33348:SF3">
    <property type="entry name" value="PRECURSOR OF CEP1"/>
    <property type="match status" value="1"/>
</dbReference>
<dbReference type="GO" id="GO:2000280">
    <property type="term" value="P:regulation of root development"/>
    <property type="evidence" value="ECO:0007669"/>
    <property type="project" value="TreeGrafter"/>
</dbReference>
<reference evidence="10 11" key="1">
    <citation type="journal article" date="2019" name="Nat. Plants">
        <title>Stout camphor tree genome fills gaps in understanding of flowering plant genome evolution.</title>
        <authorList>
            <person name="Chaw S.M."/>
            <person name="Liu Y.C."/>
            <person name="Wu Y.W."/>
            <person name="Wang H.Y."/>
            <person name="Lin C.I."/>
            <person name="Wu C.S."/>
            <person name="Ke H.M."/>
            <person name="Chang L.Y."/>
            <person name="Hsu C.Y."/>
            <person name="Yang H.T."/>
            <person name="Sudianto E."/>
            <person name="Hsu M.H."/>
            <person name="Wu K.P."/>
            <person name="Wang L.N."/>
            <person name="Leebens-Mack J.H."/>
            <person name="Tsai I.J."/>
        </authorList>
    </citation>
    <scope>NUCLEOTIDE SEQUENCE [LARGE SCALE GENOMIC DNA]</scope>
    <source>
        <strain evidence="11">cv. Chaw 1501</strain>
        <tissue evidence="10">Young leaves</tissue>
    </source>
</reference>
<name>A0A443NRH9_9MAGN</name>
<feature type="signal peptide" evidence="9">
    <location>
        <begin position="1"/>
        <end position="24"/>
    </location>
</feature>
<dbReference type="PANTHER" id="PTHR33348">
    <property type="entry name" value="PRECURSOR OF CEP5"/>
    <property type="match status" value="1"/>
</dbReference>
<keyword evidence="7" id="KW-0379">Hydroxylation</keyword>
<keyword evidence="11" id="KW-1185">Reference proteome</keyword>
<evidence type="ECO:0000256" key="3">
    <source>
        <dbReference type="ARBA" id="ARBA00022523"/>
    </source>
</evidence>
<proteinExistence type="inferred from homology"/>
<comment type="caution">
    <text evidence="10">The sequence shown here is derived from an EMBL/GenBank/DDBJ whole genome shotgun (WGS) entry which is preliminary data.</text>
</comment>
<feature type="chain" id="PRO_5019139338" evidence="9">
    <location>
        <begin position="25"/>
        <end position="121"/>
    </location>
</feature>
<sequence length="121" mass="13170">MASSLKLPLKATLVLLFLLSLVSQQIYLATATKLERAGSITPKVLAAGRPYARGRLMLRNKKMEIEAFRPTSPGHSPGMGHDNPPGRLMLRNKKMETGAFRPTSPGHSPGMGHDTPPQSRK</sequence>